<keyword evidence="1" id="KW-0472">Membrane</keyword>
<gene>
    <name evidence="2" type="ORF">DARMORV10_C06P39940.1</name>
    <name evidence="3" type="ORF">HID58_072578</name>
</gene>
<proteinExistence type="predicted"/>
<dbReference type="EMBL" id="JAGKQM010000016">
    <property type="protein sequence ID" value="KAH0875216.1"/>
    <property type="molecule type" value="Genomic_DNA"/>
</dbReference>
<keyword evidence="1" id="KW-0812">Transmembrane</keyword>
<organism evidence="2">
    <name type="scientific">Brassica napus</name>
    <name type="common">Rape</name>
    <dbReference type="NCBI Taxonomy" id="3708"/>
    <lineage>
        <taxon>Eukaryota</taxon>
        <taxon>Viridiplantae</taxon>
        <taxon>Streptophyta</taxon>
        <taxon>Embryophyta</taxon>
        <taxon>Tracheophyta</taxon>
        <taxon>Spermatophyta</taxon>
        <taxon>Magnoliopsida</taxon>
        <taxon>eudicotyledons</taxon>
        <taxon>Gunneridae</taxon>
        <taxon>Pentapetalae</taxon>
        <taxon>rosids</taxon>
        <taxon>malvids</taxon>
        <taxon>Brassicales</taxon>
        <taxon>Brassicaceae</taxon>
        <taxon>Brassiceae</taxon>
        <taxon>Brassica</taxon>
    </lineage>
</organism>
<keyword evidence="1" id="KW-1133">Transmembrane helix</keyword>
<evidence type="ECO:0000256" key="1">
    <source>
        <dbReference type="SAM" id="Phobius"/>
    </source>
</evidence>
<dbReference type="Proteomes" id="UP001295469">
    <property type="component" value="Chromosome C06"/>
</dbReference>
<evidence type="ECO:0000313" key="3">
    <source>
        <dbReference type="EMBL" id="KAH0875216.1"/>
    </source>
</evidence>
<name>A0A816QJK0_BRANA</name>
<dbReference type="Proteomes" id="UP000824890">
    <property type="component" value="Unassembled WGS sequence"/>
</dbReference>
<protein>
    <submittedName>
        <fullName evidence="2">(rape) hypothetical protein</fullName>
    </submittedName>
</protein>
<keyword evidence="4" id="KW-1185">Reference proteome</keyword>
<dbReference type="EMBL" id="HG994370">
    <property type="protein sequence ID" value="CAF2062736.1"/>
    <property type="molecule type" value="Genomic_DNA"/>
</dbReference>
<accession>A0A816QJK0</accession>
<evidence type="ECO:0000313" key="4">
    <source>
        <dbReference type="Proteomes" id="UP000824890"/>
    </source>
</evidence>
<evidence type="ECO:0000313" key="2">
    <source>
        <dbReference type="EMBL" id="CAF2062736.1"/>
    </source>
</evidence>
<feature type="transmembrane region" description="Helical" evidence="1">
    <location>
        <begin position="6"/>
        <end position="27"/>
    </location>
</feature>
<reference evidence="2" key="1">
    <citation type="submission" date="2021-01" db="EMBL/GenBank/DDBJ databases">
        <authorList>
            <consortium name="Genoscope - CEA"/>
            <person name="William W."/>
        </authorList>
    </citation>
    <scope>NUCLEOTIDE SEQUENCE</scope>
</reference>
<sequence>MRYATSIYTFLTNIHYLCFIFLILTYVQALDVGAWKCPEGIAYPSPISGRCFNSRSTECKKHYEVEGHNVTNCRCDTYSMQNPARITCYCCKVKS</sequence>
<reference evidence="3 4" key="2">
    <citation type="submission" date="2021-05" db="EMBL/GenBank/DDBJ databases">
        <title>Genome Assembly of Synthetic Allotetraploid Brassica napus Reveals Homoeologous Exchanges between Subgenomes.</title>
        <authorList>
            <person name="Davis J.T."/>
        </authorList>
    </citation>
    <scope>NUCLEOTIDE SEQUENCE [LARGE SCALE GENOMIC DNA]</scope>
    <source>
        <strain evidence="4">cv. Da-Ae</strain>
        <tissue evidence="3">Seedling</tissue>
    </source>
</reference>
<dbReference type="AlphaFoldDB" id="A0A816QJK0"/>